<dbReference type="InterPro" id="IPR012337">
    <property type="entry name" value="RNaseH-like_sf"/>
</dbReference>
<dbReference type="Gene3D" id="1.10.340.70">
    <property type="match status" value="1"/>
</dbReference>
<organism evidence="4">
    <name type="scientific">Lygus hesperus</name>
    <name type="common">Western plant bug</name>
    <dbReference type="NCBI Taxonomy" id="30085"/>
    <lineage>
        <taxon>Eukaryota</taxon>
        <taxon>Metazoa</taxon>
        <taxon>Ecdysozoa</taxon>
        <taxon>Arthropoda</taxon>
        <taxon>Hexapoda</taxon>
        <taxon>Insecta</taxon>
        <taxon>Pterygota</taxon>
        <taxon>Neoptera</taxon>
        <taxon>Paraneoptera</taxon>
        <taxon>Hemiptera</taxon>
        <taxon>Heteroptera</taxon>
        <taxon>Panheteroptera</taxon>
        <taxon>Cimicomorpha</taxon>
        <taxon>Miridae</taxon>
        <taxon>Mirini</taxon>
        <taxon>Lygus</taxon>
    </lineage>
</organism>
<dbReference type="InterPro" id="IPR001584">
    <property type="entry name" value="Integrase_cat-core"/>
</dbReference>
<evidence type="ECO:0000259" key="2">
    <source>
        <dbReference type="PROSITE" id="PS50994"/>
    </source>
</evidence>
<dbReference type="PANTHER" id="PTHR38681:SF1">
    <property type="entry name" value="RETROVIRUS-RELATED POL POLYPROTEIN FROM TRANSPOSON 412-LIKE PROTEIN"/>
    <property type="match status" value="1"/>
</dbReference>
<name>A0A0A9WH47_LYGHE</name>
<dbReference type="EMBL" id="GBHO01037757">
    <property type="protein sequence ID" value="JAG05847.1"/>
    <property type="molecule type" value="Transcribed_RNA"/>
</dbReference>
<dbReference type="FunFam" id="3.30.420.10:FF:000032">
    <property type="entry name" value="Retrovirus-related Pol polyprotein from transposon 297-like Protein"/>
    <property type="match status" value="1"/>
</dbReference>
<dbReference type="GO" id="GO:0003676">
    <property type="term" value="F:nucleic acid binding"/>
    <property type="evidence" value="ECO:0007669"/>
    <property type="project" value="InterPro"/>
</dbReference>
<feature type="compositionally biased region" description="Low complexity" evidence="1">
    <location>
        <begin position="440"/>
        <end position="455"/>
    </location>
</feature>
<dbReference type="EMBL" id="GBHO01037756">
    <property type="protein sequence ID" value="JAG05848.1"/>
    <property type="molecule type" value="Transcribed_RNA"/>
</dbReference>
<gene>
    <name evidence="4" type="ORF">CM83_65292</name>
    <name evidence="3" type="ORF">CM83_65295</name>
</gene>
<feature type="region of interest" description="Disordered" evidence="1">
    <location>
        <begin position="405"/>
        <end position="474"/>
    </location>
</feature>
<dbReference type="SUPFAM" id="SSF53098">
    <property type="entry name" value="Ribonuclease H-like"/>
    <property type="match status" value="1"/>
</dbReference>
<dbReference type="AlphaFoldDB" id="A0A0A9WH47"/>
<evidence type="ECO:0000256" key="1">
    <source>
        <dbReference type="SAM" id="MobiDB-lite"/>
    </source>
</evidence>
<dbReference type="Pfam" id="PF00665">
    <property type="entry name" value="rve"/>
    <property type="match status" value="1"/>
</dbReference>
<evidence type="ECO:0000313" key="4">
    <source>
        <dbReference type="EMBL" id="JAG05848.1"/>
    </source>
</evidence>
<proteinExistence type="predicted"/>
<dbReference type="PANTHER" id="PTHR38681">
    <property type="entry name" value="RETROVIRUS-RELATED POL POLYPROTEIN FROM TRANSPOSON 412-LIKE PROTEIN-RELATED"/>
    <property type="match status" value="1"/>
</dbReference>
<dbReference type="InterPro" id="IPR036397">
    <property type="entry name" value="RNaseH_sf"/>
</dbReference>
<dbReference type="PROSITE" id="PS50994">
    <property type="entry name" value="INTEGRASE"/>
    <property type="match status" value="1"/>
</dbReference>
<evidence type="ECO:0000313" key="3">
    <source>
        <dbReference type="EMBL" id="JAG05847.1"/>
    </source>
</evidence>
<dbReference type="Gene3D" id="3.30.420.10">
    <property type="entry name" value="Ribonuclease H-like superfamily/Ribonuclease H"/>
    <property type="match status" value="1"/>
</dbReference>
<reference evidence="4" key="2">
    <citation type="submission" date="2014-07" db="EMBL/GenBank/DDBJ databases">
        <authorList>
            <person name="Hull J."/>
        </authorList>
    </citation>
    <scope>NUCLEOTIDE SEQUENCE</scope>
</reference>
<protein>
    <recommendedName>
        <fullName evidence="2">Integrase catalytic domain-containing protein</fullName>
    </recommendedName>
</protein>
<feature type="domain" description="Integrase catalytic" evidence="2">
    <location>
        <begin position="136"/>
        <end position="307"/>
    </location>
</feature>
<dbReference type="GO" id="GO:0015074">
    <property type="term" value="P:DNA integration"/>
    <property type="evidence" value="ECO:0007669"/>
    <property type="project" value="InterPro"/>
</dbReference>
<dbReference type="Pfam" id="PF17921">
    <property type="entry name" value="Integrase_H2C2"/>
    <property type="match status" value="1"/>
</dbReference>
<accession>A0A0A9WH47</accession>
<sequence length="496" mass="55149">MNVPADACSRISSIVMPSTISLQEISDAQAQCDELRHLKSSASCSFKFKIITLDNNAELTCETSSGKLRPFIPEEFRHRIFDALHGLAHVGVQGTVDLIQSRFCWPSLKRDVTLWAKSCVPCQRSKTWRHTSSPIGSYAPVDKRFHHINVDIVGPLPQSQGFRYLLTMIDRFSRWPEATPLSDITSETVAAALLSTWISRYGVPRFLTTDRGKQFDCQLFSKLSHLLGFDHLMTTAYHPAANGAIERWHRNLKSALRAQLNDDWVSKLPTILLGLRSYVLPELHVSPAEIVYGEAVALPADFFDETTPQADFPLLLAKLREHVRTLRPVTFRHKSRKTIFVHPELSTCTHVFIRQDAVRKPLQPVYDGPYRVLSRCEKVFKLETPRGEQTISVDRLKPAFLLNNEGAPYSSNNDSSDAPLDHATQDSGNPAPIAVPSQATPPAAKVTASAPAARTTRLDPATKVTGPVPTTTRCGRQVKFPTKLLDQVSSLTLGGE</sequence>
<reference evidence="4" key="1">
    <citation type="journal article" date="2014" name="PLoS ONE">
        <title>Transcriptome-Based Identification of ABC Transporters in the Western Tarnished Plant Bug Lygus hesperus.</title>
        <authorList>
            <person name="Hull J.J."/>
            <person name="Chaney K."/>
            <person name="Geib S.M."/>
            <person name="Fabrick J.A."/>
            <person name="Brent C.S."/>
            <person name="Walsh D."/>
            <person name="Lavine L.C."/>
        </authorList>
    </citation>
    <scope>NUCLEOTIDE SEQUENCE</scope>
</reference>
<dbReference type="InterPro" id="IPR041588">
    <property type="entry name" value="Integrase_H2C2"/>
</dbReference>